<sequence length="289" mass="32007">MYQMMMKSYLSIFLLAAVLVAAVSAFQSSSLLSHHSSKTRRRLHQLHSSPTQPTSRNTPTTSSSSSLNSSPSPAISTAIQSHHVAVKTRNIELAIKFYSLLGFHVETKFVAGPARAAWLLHGNPDDDNHSSVKSRIELIEVPSYMLNEPEGTIKRALDLTKREELLGLNHFCLDVTNCIPKPTNNGDESLISNIDAETTTTSEDGSSSCSLYNLQEWMDDLNELSISTFGKSMRVALQPTKRIIGRDVYEMAFIYDADGTLVELLNWSGRLEQEVGSGWEPWNGEGFVL</sequence>
<dbReference type="InterPro" id="IPR029068">
    <property type="entry name" value="Glyas_Bleomycin-R_OHBP_Dase"/>
</dbReference>
<feature type="chain" id="PRO_5042271563" description="VOC domain-containing protein" evidence="2">
    <location>
        <begin position="26"/>
        <end position="289"/>
    </location>
</feature>
<gene>
    <name evidence="3" type="ORF">QTG54_010120</name>
</gene>
<evidence type="ECO:0000313" key="4">
    <source>
        <dbReference type="Proteomes" id="UP001224775"/>
    </source>
</evidence>
<dbReference type="CDD" id="cd06587">
    <property type="entry name" value="VOC"/>
    <property type="match status" value="1"/>
</dbReference>
<organism evidence="3 4">
    <name type="scientific">Skeletonema marinoi</name>
    <dbReference type="NCBI Taxonomy" id="267567"/>
    <lineage>
        <taxon>Eukaryota</taxon>
        <taxon>Sar</taxon>
        <taxon>Stramenopiles</taxon>
        <taxon>Ochrophyta</taxon>
        <taxon>Bacillariophyta</taxon>
        <taxon>Coscinodiscophyceae</taxon>
        <taxon>Thalassiosirophycidae</taxon>
        <taxon>Thalassiosirales</taxon>
        <taxon>Skeletonemataceae</taxon>
        <taxon>Skeletonema</taxon>
        <taxon>Skeletonema marinoi-dohrnii complex</taxon>
    </lineage>
</organism>
<dbReference type="Proteomes" id="UP001224775">
    <property type="component" value="Unassembled WGS sequence"/>
</dbReference>
<comment type="caution">
    <text evidence="3">The sequence shown here is derived from an EMBL/GenBank/DDBJ whole genome shotgun (WGS) entry which is preliminary data.</text>
</comment>
<dbReference type="Gene3D" id="3.10.180.10">
    <property type="entry name" value="2,3-Dihydroxybiphenyl 1,2-Dioxygenase, domain 1"/>
    <property type="match status" value="1"/>
</dbReference>
<feature type="signal peptide" evidence="2">
    <location>
        <begin position="1"/>
        <end position="25"/>
    </location>
</feature>
<evidence type="ECO:0000256" key="1">
    <source>
        <dbReference type="SAM" id="MobiDB-lite"/>
    </source>
</evidence>
<keyword evidence="2" id="KW-0732">Signal</keyword>
<feature type="region of interest" description="Disordered" evidence="1">
    <location>
        <begin position="37"/>
        <end position="74"/>
    </location>
</feature>
<reference evidence="3" key="1">
    <citation type="submission" date="2023-06" db="EMBL/GenBank/DDBJ databases">
        <title>Survivors Of The Sea: Transcriptome response of Skeletonema marinoi to long-term dormancy.</title>
        <authorList>
            <person name="Pinder M.I.M."/>
            <person name="Kourtchenko O."/>
            <person name="Robertson E.K."/>
            <person name="Larsson T."/>
            <person name="Maumus F."/>
            <person name="Osuna-Cruz C.M."/>
            <person name="Vancaester E."/>
            <person name="Stenow R."/>
            <person name="Vandepoele K."/>
            <person name="Ploug H."/>
            <person name="Bruchert V."/>
            <person name="Godhe A."/>
            <person name="Topel M."/>
        </authorList>
    </citation>
    <scope>NUCLEOTIDE SEQUENCE</scope>
    <source>
        <strain evidence="3">R05AC</strain>
    </source>
</reference>
<evidence type="ECO:0000256" key="2">
    <source>
        <dbReference type="SAM" id="SignalP"/>
    </source>
</evidence>
<proteinExistence type="predicted"/>
<protein>
    <recommendedName>
        <fullName evidence="5">VOC domain-containing protein</fullName>
    </recommendedName>
</protein>
<dbReference type="AlphaFoldDB" id="A0AAD8Y366"/>
<accession>A0AAD8Y366</accession>
<evidence type="ECO:0000313" key="3">
    <source>
        <dbReference type="EMBL" id="KAK1738804.1"/>
    </source>
</evidence>
<name>A0AAD8Y366_9STRA</name>
<feature type="compositionally biased region" description="Low complexity" evidence="1">
    <location>
        <begin position="48"/>
        <end position="74"/>
    </location>
</feature>
<evidence type="ECO:0008006" key="5">
    <source>
        <dbReference type="Google" id="ProtNLM"/>
    </source>
</evidence>
<keyword evidence="4" id="KW-1185">Reference proteome</keyword>
<dbReference type="EMBL" id="JATAAI010000019">
    <property type="protein sequence ID" value="KAK1738804.1"/>
    <property type="molecule type" value="Genomic_DNA"/>
</dbReference>
<dbReference type="SUPFAM" id="SSF54593">
    <property type="entry name" value="Glyoxalase/Bleomycin resistance protein/Dihydroxybiphenyl dioxygenase"/>
    <property type="match status" value="1"/>
</dbReference>